<accession>A0A8J2QHL7</accession>
<dbReference type="Proteomes" id="UP000789524">
    <property type="component" value="Unassembled WGS sequence"/>
</dbReference>
<reference evidence="2" key="1">
    <citation type="submission" date="2021-09" db="EMBL/GenBank/DDBJ databases">
        <authorList>
            <person name="Martin H S."/>
        </authorList>
    </citation>
    <scope>NUCLEOTIDE SEQUENCE</scope>
</reference>
<feature type="compositionally biased region" description="Basic and acidic residues" evidence="1">
    <location>
        <begin position="96"/>
        <end position="109"/>
    </location>
</feature>
<organism evidence="2 3">
    <name type="scientific">Danaus chrysippus</name>
    <name type="common">African queen</name>
    <dbReference type="NCBI Taxonomy" id="151541"/>
    <lineage>
        <taxon>Eukaryota</taxon>
        <taxon>Metazoa</taxon>
        <taxon>Ecdysozoa</taxon>
        <taxon>Arthropoda</taxon>
        <taxon>Hexapoda</taxon>
        <taxon>Insecta</taxon>
        <taxon>Pterygota</taxon>
        <taxon>Neoptera</taxon>
        <taxon>Endopterygota</taxon>
        <taxon>Lepidoptera</taxon>
        <taxon>Glossata</taxon>
        <taxon>Ditrysia</taxon>
        <taxon>Papilionoidea</taxon>
        <taxon>Nymphalidae</taxon>
        <taxon>Danainae</taxon>
        <taxon>Danaini</taxon>
        <taxon>Danaina</taxon>
        <taxon>Danaus</taxon>
        <taxon>Anosia</taxon>
    </lineage>
</organism>
<keyword evidence="3" id="KW-1185">Reference proteome</keyword>
<proteinExistence type="predicted"/>
<feature type="compositionally biased region" description="Gly residues" evidence="1">
    <location>
        <begin position="112"/>
        <end position="133"/>
    </location>
</feature>
<sequence>MNRAEHTHITNTFSFTTTDNYEHEGWSGASAETGGERVTRALGHSLPAAPRAPRRAPPPHARPYFRWALFKQVYVSPHTLFATRAKSSAHTTFQNVDRESSPSDREPRPPRGGVGGQADGGPGREGAGPGGGAQQDHVPHQGGDRRERRPRAAQDQDHEVRAAAGPLVPLEEPAAARVLPPPARAAHHGVRGDEGHRARVLQVQPADRAARGVRGLLVCHRADHAGLAPAGAHLMPLTSIHTYIMDRVRHSPVMVVPSRGRARAWRVPRLTHSTVVTVCS</sequence>
<feature type="compositionally biased region" description="Polar residues" evidence="1">
    <location>
        <begin position="86"/>
        <end position="95"/>
    </location>
</feature>
<comment type="caution">
    <text evidence="2">The sequence shown here is derived from an EMBL/GenBank/DDBJ whole genome shotgun (WGS) entry which is preliminary data.</text>
</comment>
<feature type="region of interest" description="Disordered" evidence="1">
    <location>
        <begin position="86"/>
        <end position="159"/>
    </location>
</feature>
<name>A0A8J2QHL7_9NEOP</name>
<dbReference type="AlphaFoldDB" id="A0A8J2QHL7"/>
<evidence type="ECO:0000313" key="2">
    <source>
        <dbReference type="EMBL" id="CAG9560867.1"/>
    </source>
</evidence>
<protein>
    <submittedName>
        <fullName evidence="2">(African queen) hypothetical protein</fullName>
    </submittedName>
</protein>
<evidence type="ECO:0000313" key="3">
    <source>
        <dbReference type="Proteomes" id="UP000789524"/>
    </source>
</evidence>
<gene>
    <name evidence="2" type="ORF">DCHRY22_LOCUS2464</name>
</gene>
<dbReference type="EMBL" id="CAKASE010000046">
    <property type="protein sequence ID" value="CAG9560867.1"/>
    <property type="molecule type" value="Genomic_DNA"/>
</dbReference>
<feature type="compositionally biased region" description="Basic and acidic residues" evidence="1">
    <location>
        <begin position="137"/>
        <end position="159"/>
    </location>
</feature>
<evidence type="ECO:0000256" key="1">
    <source>
        <dbReference type="SAM" id="MobiDB-lite"/>
    </source>
</evidence>